<dbReference type="Gene3D" id="3.20.20.70">
    <property type="entry name" value="Aldolase class I"/>
    <property type="match status" value="1"/>
</dbReference>
<keyword evidence="1" id="KW-0285">Flavoprotein</keyword>
<gene>
    <name evidence="4" type="ORF">M409DRAFT_21063</name>
</gene>
<reference evidence="4" key="1">
    <citation type="journal article" date="2020" name="Stud. Mycol.">
        <title>101 Dothideomycetes genomes: a test case for predicting lifestyles and emergence of pathogens.</title>
        <authorList>
            <person name="Haridas S."/>
            <person name="Albert R."/>
            <person name="Binder M."/>
            <person name="Bloem J."/>
            <person name="Labutti K."/>
            <person name="Salamov A."/>
            <person name="Andreopoulos B."/>
            <person name="Baker S."/>
            <person name="Barry K."/>
            <person name="Bills G."/>
            <person name="Bluhm B."/>
            <person name="Cannon C."/>
            <person name="Castanera R."/>
            <person name="Culley D."/>
            <person name="Daum C."/>
            <person name="Ezra D."/>
            <person name="Gonzalez J."/>
            <person name="Henrissat B."/>
            <person name="Kuo A."/>
            <person name="Liang C."/>
            <person name="Lipzen A."/>
            <person name="Lutzoni F."/>
            <person name="Magnuson J."/>
            <person name="Mondo S."/>
            <person name="Nolan M."/>
            <person name="Ohm R."/>
            <person name="Pangilinan J."/>
            <person name="Park H.-J."/>
            <person name="Ramirez L."/>
            <person name="Alfaro M."/>
            <person name="Sun H."/>
            <person name="Tritt A."/>
            <person name="Yoshinaga Y."/>
            <person name="Zwiers L.-H."/>
            <person name="Turgeon B."/>
            <person name="Goodwin S."/>
            <person name="Spatafora J."/>
            <person name="Crous P."/>
            <person name="Grigoriev I."/>
        </authorList>
    </citation>
    <scope>NUCLEOTIDE SEQUENCE</scope>
    <source>
        <strain evidence="4">ATCC 36951</strain>
    </source>
</reference>
<keyword evidence="2" id="KW-0288">FMN</keyword>
<name>A0A6A6CPJ4_ZASCE</name>
<evidence type="ECO:0000313" key="5">
    <source>
        <dbReference type="Proteomes" id="UP000799537"/>
    </source>
</evidence>
<keyword evidence="5" id="KW-1185">Reference proteome</keyword>
<evidence type="ECO:0000256" key="3">
    <source>
        <dbReference type="ARBA" id="ARBA00023002"/>
    </source>
</evidence>
<dbReference type="PANTHER" id="PTHR32332">
    <property type="entry name" value="2-NITROPROPANE DIOXYGENASE"/>
    <property type="match status" value="1"/>
</dbReference>
<dbReference type="InterPro" id="IPR013785">
    <property type="entry name" value="Aldolase_TIM"/>
</dbReference>
<dbReference type="GeneID" id="54558955"/>
<dbReference type="RefSeq" id="XP_033669943.1">
    <property type="nucleotide sequence ID" value="XM_033805683.1"/>
</dbReference>
<dbReference type="InterPro" id="IPR004136">
    <property type="entry name" value="NMO"/>
</dbReference>
<protein>
    <submittedName>
        <fullName evidence="4">Uncharacterized protein</fullName>
    </submittedName>
</protein>
<dbReference type="EMBL" id="ML993589">
    <property type="protein sequence ID" value="KAF2169054.1"/>
    <property type="molecule type" value="Genomic_DNA"/>
</dbReference>
<dbReference type="Pfam" id="PF03060">
    <property type="entry name" value="NMO"/>
    <property type="match status" value="1"/>
</dbReference>
<dbReference type="OrthoDB" id="2349068at2759"/>
<sequence length="355" mass="37988">METLKRLQADYPWTKLPLVSCGPMRLIALADLAVEVSRAGGLGFVGAGNDASSLEKEFERVKQLQAGAQVLREIKEVLPIGVGFLLWAGDNLLNEALPIVAKYVPAAVWLFAPNDLDQFSQWTREIRRATNKKTKIWIQIGTVAEAVEVTKSCQPDVLVVQGQDAGGHGLMEGAGLVPLLPEVDDAVASVAKGNKPIIIAAGGIMEGRGAAAALAMGAAGWTMGTRYLFSHEANIAKGYRDAVVQASDGGANTARGKIYDTLRGTRDWPERFGGRGVLNETWQDAKNGMSIEENQRLYDEALEKGDDGWAPGSARLTTYAGAGVGLANSVKSAARITEEVREDAKRVLKQASKFV</sequence>
<accession>A0A6A6CPJ4</accession>
<dbReference type="Proteomes" id="UP000799537">
    <property type="component" value="Unassembled WGS sequence"/>
</dbReference>
<organism evidence="4 5">
    <name type="scientific">Zasmidium cellare ATCC 36951</name>
    <dbReference type="NCBI Taxonomy" id="1080233"/>
    <lineage>
        <taxon>Eukaryota</taxon>
        <taxon>Fungi</taxon>
        <taxon>Dikarya</taxon>
        <taxon>Ascomycota</taxon>
        <taxon>Pezizomycotina</taxon>
        <taxon>Dothideomycetes</taxon>
        <taxon>Dothideomycetidae</taxon>
        <taxon>Mycosphaerellales</taxon>
        <taxon>Mycosphaerellaceae</taxon>
        <taxon>Zasmidium</taxon>
    </lineage>
</organism>
<evidence type="ECO:0000313" key="4">
    <source>
        <dbReference type="EMBL" id="KAF2169054.1"/>
    </source>
</evidence>
<evidence type="ECO:0000256" key="1">
    <source>
        <dbReference type="ARBA" id="ARBA00022630"/>
    </source>
</evidence>
<dbReference type="GO" id="GO:0018580">
    <property type="term" value="F:nitronate monooxygenase activity"/>
    <property type="evidence" value="ECO:0007669"/>
    <property type="project" value="InterPro"/>
</dbReference>
<dbReference type="AlphaFoldDB" id="A0A6A6CPJ4"/>
<dbReference type="SUPFAM" id="SSF51412">
    <property type="entry name" value="Inosine monophosphate dehydrogenase (IMPDH)"/>
    <property type="match status" value="1"/>
</dbReference>
<evidence type="ECO:0000256" key="2">
    <source>
        <dbReference type="ARBA" id="ARBA00022643"/>
    </source>
</evidence>
<dbReference type="CDD" id="cd04730">
    <property type="entry name" value="NPD_like"/>
    <property type="match status" value="1"/>
</dbReference>
<keyword evidence="3" id="KW-0560">Oxidoreductase</keyword>
<dbReference type="PANTHER" id="PTHR32332:SF34">
    <property type="entry name" value="2-NITROPROPANE DIOXYGENASE FAMILY, PUTATIVE-RELATED"/>
    <property type="match status" value="1"/>
</dbReference>
<proteinExistence type="predicted"/>